<gene>
    <name evidence="4" type="ORF">IFJ75_14545</name>
</gene>
<proteinExistence type="predicted"/>
<dbReference type="SUPFAM" id="SSF47473">
    <property type="entry name" value="EF-hand"/>
    <property type="match status" value="1"/>
</dbReference>
<dbReference type="PROSITE" id="PS00018">
    <property type="entry name" value="EF_HAND_1"/>
    <property type="match status" value="1"/>
</dbReference>
<keyword evidence="2" id="KW-0732">Signal</keyword>
<dbReference type="RefSeq" id="WP_207868905.1">
    <property type="nucleotide sequence ID" value="NZ_CP062222.1"/>
</dbReference>
<evidence type="ECO:0000313" key="5">
    <source>
        <dbReference type="Proteomes" id="UP000663918"/>
    </source>
</evidence>
<accession>A0A975C131</accession>
<feature type="compositionally biased region" description="Gly residues" evidence="1">
    <location>
        <begin position="127"/>
        <end position="154"/>
    </location>
</feature>
<evidence type="ECO:0000313" key="4">
    <source>
        <dbReference type="EMBL" id="QTC90484.1"/>
    </source>
</evidence>
<name>A0A975C131_9CAUL</name>
<reference evidence="4" key="1">
    <citation type="submission" date="2020-09" db="EMBL/GenBank/DDBJ databases">
        <title>Brevundimonas sp. LVF2 isolated from a puddle in Goettingen, Germany.</title>
        <authorList>
            <person name="Friedrich I."/>
            <person name="Klassen A."/>
            <person name="Hannes N."/>
            <person name="Schneider D."/>
            <person name="Hertel R."/>
            <person name="Daniel R."/>
        </authorList>
    </citation>
    <scope>NUCLEOTIDE SEQUENCE</scope>
    <source>
        <strain evidence="4">LVF2</strain>
    </source>
</reference>
<feature type="region of interest" description="Disordered" evidence="1">
    <location>
        <begin position="252"/>
        <end position="285"/>
    </location>
</feature>
<feature type="compositionally biased region" description="Gly residues" evidence="1">
    <location>
        <begin position="29"/>
        <end position="41"/>
    </location>
</feature>
<dbReference type="Proteomes" id="UP000663918">
    <property type="component" value="Chromosome"/>
</dbReference>
<dbReference type="InterPro" id="IPR018247">
    <property type="entry name" value="EF_Hand_1_Ca_BS"/>
</dbReference>
<dbReference type="PROSITE" id="PS51257">
    <property type="entry name" value="PROKAR_LIPOPROTEIN"/>
    <property type="match status" value="1"/>
</dbReference>
<feature type="chain" id="PRO_5037515023" evidence="2">
    <location>
        <begin position="25"/>
        <end position="285"/>
    </location>
</feature>
<dbReference type="InterPro" id="IPR002048">
    <property type="entry name" value="EF_hand_dom"/>
</dbReference>
<feature type="compositionally biased region" description="Gly residues" evidence="1">
    <location>
        <begin position="166"/>
        <end position="204"/>
    </location>
</feature>
<organism evidence="4 5">
    <name type="scientific">Brevundimonas goettingensis</name>
    <dbReference type="NCBI Taxonomy" id="2774190"/>
    <lineage>
        <taxon>Bacteria</taxon>
        <taxon>Pseudomonadati</taxon>
        <taxon>Pseudomonadota</taxon>
        <taxon>Alphaproteobacteria</taxon>
        <taxon>Caulobacterales</taxon>
        <taxon>Caulobacteraceae</taxon>
        <taxon>Brevundimonas</taxon>
    </lineage>
</organism>
<feature type="domain" description="EF-hand" evidence="3">
    <location>
        <begin position="96"/>
        <end position="112"/>
    </location>
</feature>
<dbReference type="GO" id="GO:0005509">
    <property type="term" value="F:calcium ion binding"/>
    <property type="evidence" value="ECO:0007669"/>
    <property type="project" value="InterPro"/>
</dbReference>
<feature type="compositionally biased region" description="Gly residues" evidence="1">
    <location>
        <begin position="268"/>
        <end position="285"/>
    </location>
</feature>
<dbReference type="Pfam" id="PF13202">
    <property type="entry name" value="EF-hand_5"/>
    <property type="match status" value="3"/>
</dbReference>
<sequence>MRKSLAALGPVALGCLAMTCAACASGPEHGPGGPGGPGGPDGAPPMAPGLFVSPFGEPFRSEPGEPYPVAAWFAGADTDHDGKLTRAEFMDDGVRWFGKLDVNRDGVIGQAEIVAYEAMAAQLGGGMRGPGGPGGAPGGPGGGGWGGRPGGGLSFAGNDQASIQDGGMGMPGGGMGGPGGGGRGGPRGGGGEGPRSGGPRGGGAATSILAMAGLLNVPEPVKAADVDINQRITPEEWSRAGDRWFDLLDTDKDGGLTLSELPQTQLQQGGGMGRGGRGGRGGPPR</sequence>
<dbReference type="KEGG" id="bgoe:IFJ75_14545"/>
<protein>
    <submittedName>
        <fullName evidence="4">EF-hand domain-containing protein</fullName>
    </submittedName>
</protein>
<dbReference type="Gene3D" id="1.10.238.10">
    <property type="entry name" value="EF-hand"/>
    <property type="match status" value="2"/>
</dbReference>
<feature type="domain" description="EF-hand" evidence="3">
    <location>
        <begin position="71"/>
        <end position="90"/>
    </location>
</feature>
<dbReference type="EMBL" id="CP062222">
    <property type="protein sequence ID" value="QTC90484.1"/>
    <property type="molecule type" value="Genomic_DNA"/>
</dbReference>
<evidence type="ECO:0000256" key="2">
    <source>
        <dbReference type="SAM" id="SignalP"/>
    </source>
</evidence>
<feature type="region of interest" description="Disordered" evidence="1">
    <location>
        <begin position="29"/>
        <end position="48"/>
    </location>
</feature>
<dbReference type="InterPro" id="IPR011992">
    <property type="entry name" value="EF-hand-dom_pair"/>
</dbReference>
<feature type="signal peptide" evidence="2">
    <location>
        <begin position="1"/>
        <end position="24"/>
    </location>
</feature>
<feature type="region of interest" description="Disordered" evidence="1">
    <location>
        <begin position="127"/>
        <end position="205"/>
    </location>
</feature>
<feature type="domain" description="EF-hand" evidence="3">
    <location>
        <begin position="244"/>
        <end position="261"/>
    </location>
</feature>
<keyword evidence="5" id="KW-1185">Reference proteome</keyword>
<evidence type="ECO:0000259" key="3">
    <source>
        <dbReference type="Pfam" id="PF13202"/>
    </source>
</evidence>
<evidence type="ECO:0000256" key="1">
    <source>
        <dbReference type="SAM" id="MobiDB-lite"/>
    </source>
</evidence>
<dbReference type="AlphaFoldDB" id="A0A975C131"/>